<evidence type="ECO:0000256" key="4">
    <source>
        <dbReference type="ARBA" id="ARBA00023002"/>
    </source>
</evidence>
<evidence type="ECO:0000256" key="5">
    <source>
        <dbReference type="ARBA" id="ARBA00023004"/>
    </source>
</evidence>
<dbReference type="RefSeq" id="XP_002341303.1">
    <property type="nucleotide sequence ID" value="XM_002341262.1"/>
</dbReference>
<gene>
    <name evidence="9" type="ORF">TSTA_073060</name>
</gene>
<keyword evidence="7" id="KW-0503">Monooxygenase</keyword>
<feature type="binding site" description="axial binding residue" evidence="6">
    <location>
        <position position="480"/>
    </location>
    <ligand>
        <name>heme</name>
        <dbReference type="ChEBI" id="CHEBI:30413"/>
    </ligand>
    <ligandPart>
        <name>Fe</name>
        <dbReference type="ChEBI" id="CHEBI:18248"/>
    </ligandPart>
</feature>
<comment type="similarity">
    <text evidence="2 7">Belongs to the cytochrome P450 family.</text>
</comment>
<dbReference type="GO" id="GO:0016705">
    <property type="term" value="F:oxidoreductase activity, acting on paired donors, with incorporation or reduction of molecular oxygen"/>
    <property type="evidence" value="ECO:0007669"/>
    <property type="project" value="InterPro"/>
</dbReference>
<dbReference type="PRINTS" id="PR00463">
    <property type="entry name" value="EP450I"/>
</dbReference>
<dbReference type="Proteomes" id="UP000001745">
    <property type="component" value="Unassembled WGS sequence"/>
</dbReference>
<dbReference type="HOGENOM" id="CLU_001570_25_2_1"/>
<keyword evidence="3 6" id="KW-0479">Metal-binding</keyword>
<dbReference type="GeneID" id="8110225"/>
<comment type="cofactor">
    <cofactor evidence="1 6">
        <name>heme</name>
        <dbReference type="ChEBI" id="CHEBI:30413"/>
    </cofactor>
</comment>
<dbReference type="InterPro" id="IPR002401">
    <property type="entry name" value="Cyt_P450_E_grp-I"/>
</dbReference>
<dbReference type="PANTHER" id="PTHR24305">
    <property type="entry name" value="CYTOCHROME P450"/>
    <property type="match status" value="1"/>
</dbReference>
<dbReference type="SUPFAM" id="SSF48264">
    <property type="entry name" value="Cytochrome P450"/>
    <property type="match status" value="1"/>
</dbReference>
<dbReference type="InterPro" id="IPR001128">
    <property type="entry name" value="Cyt_P450"/>
</dbReference>
<dbReference type="PRINTS" id="PR00385">
    <property type="entry name" value="P450"/>
</dbReference>
<evidence type="ECO:0000256" key="8">
    <source>
        <dbReference type="SAM" id="Phobius"/>
    </source>
</evidence>
<dbReference type="OMA" id="PDECSLW"/>
<dbReference type="PANTHER" id="PTHR24305:SF166">
    <property type="entry name" value="CYTOCHROME P450 12A4, MITOCHONDRIAL-RELATED"/>
    <property type="match status" value="1"/>
</dbReference>
<protein>
    <submittedName>
        <fullName evidence="9">Cytochrome P450, putative</fullName>
    </submittedName>
</protein>
<keyword evidence="6 7" id="KW-0349">Heme</keyword>
<feature type="transmembrane region" description="Helical" evidence="8">
    <location>
        <begin position="12"/>
        <end position="29"/>
    </location>
</feature>
<keyword evidence="4 7" id="KW-0560">Oxidoreductase</keyword>
<evidence type="ECO:0000256" key="7">
    <source>
        <dbReference type="RuleBase" id="RU000461"/>
    </source>
</evidence>
<dbReference type="GO" id="GO:0005506">
    <property type="term" value="F:iron ion binding"/>
    <property type="evidence" value="ECO:0007669"/>
    <property type="project" value="InterPro"/>
</dbReference>
<dbReference type="PROSITE" id="PS00086">
    <property type="entry name" value="CYTOCHROME_P450"/>
    <property type="match status" value="1"/>
</dbReference>
<dbReference type="eggNOG" id="KOG0157">
    <property type="taxonomic scope" value="Eukaryota"/>
</dbReference>
<dbReference type="InParanoid" id="B8LUQ9"/>
<keyword evidence="8" id="KW-1133">Transmembrane helix</keyword>
<evidence type="ECO:0000256" key="2">
    <source>
        <dbReference type="ARBA" id="ARBA00010617"/>
    </source>
</evidence>
<dbReference type="InterPro" id="IPR036396">
    <property type="entry name" value="Cyt_P450_sf"/>
</dbReference>
<organism evidence="9 10">
    <name type="scientific">Talaromyces stipitatus (strain ATCC 10500 / CBS 375.48 / QM 6759 / NRRL 1006)</name>
    <name type="common">Penicillium stipitatum</name>
    <dbReference type="NCBI Taxonomy" id="441959"/>
    <lineage>
        <taxon>Eukaryota</taxon>
        <taxon>Fungi</taxon>
        <taxon>Dikarya</taxon>
        <taxon>Ascomycota</taxon>
        <taxon>Pezizomycotina</taxon>
        <taxon>Eurotiomycetes</taxon>
        <taxon>Eurotiomycetidae</taxon>
        <taxon>Eurotiales</taxon>
        <taxon>Trichocomaceae</taxon>
        <taxon>Talaromyces</taxon>
        <taxon>Talaromyces sect. Talaromyces</taxon>
    </lineage>
</organism>
<evidence type="ECO:0000313" key="9">
    <source>
        <dbReference type="EMBL" id="EED23916.1"/>
    </source>
</evidence>
<keyword evidence="8" id="KW-0472">Membrane</keyword>
<sequence length="546" mass="61926">MILTIISGTTTIYLLYKLLSFIYYYVLALRTGFPLLLSPIFAKSILWQILAPAVLPSIRGKLPLWIVIRLELVVNGWEFRWRHGEAQRFVGGDTFVVVCPDGLYMWCSDPVLGSVILQRRKDFIQGDVVKQFIGIFGSNVLQVWQRQRRIIAPHLSEGIMATVWKESCLQARDMIAYLVEHPGGETLGGLRSVAINVLGSAAYGYSQSWSPGIAYGMTEEGNWGSGRIAYFKTIALVADQFIAAVLIPSWIKKLPFMPKWLRVIDRQMANVPRYVKEIFDAELQKKTTEIPEGKDKHNNNVLDMLLQYSQKKTTNGLYLTEDEMSGNLWVFTAAGFDTTANTMGYAVILLAAYPEYQEWMREELCGLDADISPEEYEKCFALCPRVLAVMFETLRLFTPVLHSTRTVNGIQQLAGRKGTHILSSPMDVFVCAQIMHCDTTLWGPDAAEFNPKRWFDKQTNLLIKPPKDTFLPWSGGPRVCPGMKMSQVEFVATIATLFRQSRCEVLTLTGKEEEGRKRLMDMMDDSISKLTLQVRNGQEVKLRWVV</sequence>
<reference evidence="10" key="1">
    <citation type="journal article" date="2015" name="Genome Announc.">
        <title>Genome sequence of the AIDS-associated pathogen Penicillium marneffei (ATCC18224) and its near taxonomic relative Talaromyces stipitatus (ATCC10500).</title>
        <authorList>
            <person name="Nierman W.C."/>
            <person name="Fedorova-Abrams N.D."/>
            <person name="Andrianopoulos A."/>
        </authorList>
    </citation>
    <scope>NUCLEOTIDE SEQUENCE [LARGE SCALE GENOMIC DNA]</scope>
    <source>
        <strain evidence="10">ATCC 10500 / CBS 375.48 / QM 6759 / NRRL 1006</strain>
    </source>
</reference>
<dbReference type="VEuPathDB" id="FungiDB:TSTA_073060"/>
<evidence type="ECO:0000256" key="3">
    <source>
        <dbReference type="ARBA" id="ARBA00022723"/>
    </source>
</evidence>
<evidence type="ECO:0000256" key="6">
    <source>
        <dbReference type="PIRSR" id="PIRSR602401-1"/>
    </source>
</evidence>
<dbReference type="CDD" id="cd11070">
    <property type="entry name" value="CYP56-like"/>
    <property type="match status" value="1"/>
</dbReference>
<dbReference type="PhylomeDB" id="B8LUQ9"/>
<dbReference type="InterPro" id="IPR017972">
    <property type="entry name" value="Cyt_P450_CS"/>
</dbReference>
<keyword evidence="5 6" id="KW-0408">Iron</keyword>
<accession>B8LUQ9</accession>
<keyword evidence="10" id="KW-1185">Reference proteome</keyword>
<dbReference type="Gene3D" id="1.10.630.10">
    <property type="entry name" value="Cytochrome P450"/>
    <property type="match status" value="1"/>
</dbReference>
<dbReference type="InterPro" id="IPR050121">
    <property type="entry name" value="Cytochrome_P450_monoxygenase"/>
</dbReference>
<dbReference type="STRING" id="441959.B8LUQ9"/>
<evidence type="ECO:0000256" key="1">
    <source>
        <dbReference type="ARBA" id="ARBA00001971"/>
    </source>
</evidence>
<dbReference type="OrthoDB" id="1470350at2759"/>
<proteinExistence type="inferred from homology"/>
<name>B8LUQ9_TALSN</name>
<dbReference type="GO" id="GO:0020037">
    <property type="term" value="F:heme binding"/>
    <property type="evidence" value="ECO:0007669"/>
    <property type="project" value="InterPro"/>
</dbReference>
<dbReference type="Pfam" id="PF00067">
    <property type="entry name" value="p450"/>
    <property type="match status" value="1"/>
</dbReference>
<dbReference type="AlphaFoldDB" id="B8LUQ9"/>
<dbReference type="EMBL" id="EQ962652">
    <property type="protein sequence ID" value="EED23916.1"/>
    <property type="molecule type" value="Genomic_DNA"/>
</dbReference>
<evidence type="ECO:0000313" key="10">
    <source>
        <dbReference type="Proteomes" id="UP000001745"/>
    </source>
</evidence>
<keyword evidence="8" id="KW-0812">Transmembrane</keyword>
<dbReference type="GO" id="GO:0004497">
    <property type="term" value="F:monooxygenase activity"/>
    <property type="evidence" value="ECO:0007669"/>
    <property type="project" value="UniProtKB-KW"/>
</dbReference>